<evidence type="ECO:0000313" key="3">
    <source>
        <dbReference type="EMBL" id="MSS35104.1"/>
    </source>
</evidence>
<dbReference type="AlphaFoldDB" id="A0A7X2NHN8"/>
<dbReference type="Gene3D" id="3.40.720.10">
    <property type="entry name" value="Alkaline Phosphatase, subunit A"/>
    <property type="match status" value="1"/>
</dbReference>
<evidence type="ECO:0000256" key="1">
    <source>
        <dbReference type="SAM" id="Coils"/>
    </source>
</evidence>
<protein>
    <recommendedName>
        <fullName evidence="2">Sulfatase N-terminal domain-containing protein</fullName>
    </recommendedName>
</protein>
<keyword evidence="1" id="KW-0175">Coiled coil</keyword>
<organism evidence="3 4">
    <name type="scientific">Clostridium porci</name>
    <dbReference type="NCBI Taxonomy" id="2605778"/>
    <lineage>
        <taxon>Bacteria</taxon>
        <taxon>Bacillati</taxon>
        <taxon>Bacillota</taxon>
        <taxon>Clostridia</taxon>
        <taxon>Eubacteriales</taxon>
        <taxon>Clostridiaceae</taxon>
        <taxon>Clostridium</taxon>
    </lineage>
</organism>
<feature type="domain" description="Sulfatase N-terminal" evidence="2">
    <location>
        <begin position="246"/>
        <end position="460"/>
    </location>
</feature>
<evidence type="ECO:0000313" key="4">
    <source>
        <dbReference type="Proteomes" id="UP000429958"/>
    </source>
</evidence>
<proteinExistence type="predicted"/>
<dbReference type="SUPFAM" id="SSF53649">
    <property type="entry name" value="Alkaline phosphatase-like"/>
    <property type="match status" value="1"/>
</dbReference>
<sequence length="604" mass="72662">MLDIETEFQKILLRYGYSRMEEDFRREMYREIRTILHDVCEGNHKIAIKCAGIHTSRLMEDFIDVLKIDCIIDNNPERIEEEIQRFHIPIFRSYKGRNINTVIISSFEFRSECKQELGNDPGIEIVDIYDKLMQKGYYLSKEYYKYIGEPYKAIIKCQYQYKQCRNTKEKERFLDQLIGHYLDIRDIYSAQKYVKEYIKYSYKKKKEKEKLLEELEQLLVTIKRKCNDRNQKDILWFWQDALPFEYVKEMQYLSKEANKGIFFEQAYTPSWVTRSVYARILDQKEEYDIYNNKNNWPKEHKTIEFMKSKGYDCRKIMCIGKQHIPLDRYDIQYSKNMLQQATATEIWWEALRELLLSEKPVFFLLHTGMETHVPIVSPALDEYTCIVESDIPTRYTPEGEKLHRERLKKNVNYIDQEWKFFMDILGDNSIKIFMSDHGDVLRKETRQYTKDALHVAMIVTGRGVPCRQYCRLFCLTDFLKLLVYLLEQNERNEAELFSDEIWLNGVDFYNKRVIEKYNEIECLELGISYNGILTLMDRYVKLGTGEEVYHIFPDECTNCIKDKRYQKRIKILRKHAGECLIDINKNPKFKYSHLLYEALGKKHI</sequence>
<reference evidence="3 4" key="1">
    <citation type="submission" date="2019-08" db="EMBL/GenBank/DDBJ databases">
        <title>In-depth cultivation of the pig gut microbiome towards novel bacterial diversity and tailored functional studies.</title>
        <authorList>
            <person name="Wylensek D."/>
            <person name="Hitch T.C.A."/>
            <person name="Clavel T."/>
        </authorList>
    </citation>
    <scope>NUCLEOTIDE SEQUENCE [LARGE SCALE GENOMIC DNA]</scope>
    <source>
        <strain evidence="3 4">WCA-389-WT-23D1</strain>
    </source>
</reference>
<dbReference type="Pfam" id="PF00884">
    <property type="entry name" value="Sulfatase"/>
    <property type="match status" value="1"/>
</dbReference>
<dbReference type="EMBL" id="VUMD01000001">
    <property type="protein sequence ID" value="MSS35104.1"/>
    <property type="molecule type" value="Genomic_DNA"/>
</dbReference>
<feature type="coiled-coil region" evidence="1">
    <location>
        <begin position="205"/>
        <end position="232"/>
    </location>
</feature>
<comment type="caution">
    <text evidence="3">The sequence shown here is derived from an EMBL/GenBank/DDBJ whole genome shotgun (WGS) entry which is preliminary data.</text>
</comment>
<evidence type="ECO:0000259" key="2">
    <source>
        <dbReference type="Pfam" id="PF00884"/>
    </source>
</evidence>
<accession>A0A7X2NHN8</accession>
<dbReference type="Proteomes" id="UP000429958">
    <property type="component" value="Unassembled WGS sequence"/>
</dbReference>
<keyword evidence="4" id="KW-1185">Reference proteome</keyword>
<name>A0A7X2NHN8_9CLOT</name>
<dbReference type="InterPro" id="IPR017850">
    <property type="entry name" value="Alkaline_phosphatase_core_sf"/>
</dbReference>
<gene>
    <name evidence="3" type="ORF">FYJ39_00555</name>
</gene>
<dbReference type="InterPro" id="IPR000917">
    <property type="entry name" value="Sulfatase_N"/>
</dbReference>
<dbReference type="RefSeq" id="WP_154470521.1">
    <property type="nucleotide sequence ID" value="NZ_VUMD01000001.1"/>
</dbReference>